<gene>
    <name evidence="2" type="ORF">ATNIH1004_010850</name>
    <name evidence="3" type="ORF">EYZ11_002159</name>
</gene>
<organism evidence="3 4">
    <name type="scientific">Aspergillus tanneri</name>
    <dbReference type="NCBI Taxonomy" id="1220188"/>
    <lineage>
        <taxon>Eukaryota</taxon>
        <taxon>Fungi</taxon>
        <taxon>Dikarya</taxon>
        <taxon>Ascomycota</taxon>
        <taxon>Pezizomycotina</taxon>
        <taxon>Eurotiomycetes</taxon>
        <taxon>Eurotiomycetidae</taxon>
        <taxon>Eurotiales</taxon>
        <taxon>Aspergillaceae</taxon>
        <taxon>Aspergillus</taxon>
        <taxon>Aspergillus subgen. Circumdati</taxon>
    </lineage>
</organism>
<dbReference type="EMBL" id="QUQM01000008">
    <property type="protein sequence ID" value="KAA8641911.1"/>
    <property type="molecule type" value="Genomic_DNA"/>
</dbReference>
<reference evidence="2 5" key="2">
    <citation type="submission" date="2019-08" db="EMBL/GenBank/DDBJ databases">
        <title>The genome sequence of a newly discovered highly antifungal drug resistant Aspergillus species, Aspergillus tanneri NIH 1004.</title>
        <authorList>
            <person name="Mounaud S."/>
            <person name="Singh I."/>
            <person name="Joardar V."/>
            <person name="Pakala S."/>
            <person name="Pakala S."/>
            <person name="Venepally P."/>
            <person name="Chung J.K."/>
            <person name="Losada L."/>
            <person name="Nierman W.C."/>
        </authorList>
    </citation>
    <scope>NUCLEOTIDE SEQUENCE [LARGE SCALE GENOMIC DNA]</scope>
    <source>
        <strain evidence="2 5">NIH1004</strain>
    </source>
</reference>
<dbReference type="AlphaFoldDB" id="A0A4S3JTB7"/>
<evidence type="ECO:0000256" key="1">
    <source>
        <dbReference type="SAM" id="MobiDB-lite"/>
    </source>
</evidence>
<dbReference type="GeneID" id="54333551"/>
<evidence type="ECO:0000313" key="3">
    <source>
        <dbReference type="EMBL" id="THC98378.1"/>
    </source>
</evidence>
<proteinExistence type="predicted"/>
<dbReference type="Proteomes" id="UP000324241">
    <property type="component" value="Unassembled WGS sequence"/>
</dbReference>
<feature type="region of interest" description="Disordered" evidence="1">
    <location>
        <begin position="82"/>
        <end position="169"/>
    </location>
</feature>
<name>A0A4S3JTB7_9EURO</name>
<evidence type="ECO:0000313" key="5">
    <source>
        <dbReference type="Proteomes" id="UP000324241"/>
    </source>
</evidence>
<protein>
    <submittedName>
        <fullName evidence="3">Uncharacterized protein</fullName>
    </submittedName>
</protein>
<accession>A0A4S3JTB7</accession>
<dbReference type="RefSeq" id="XP_033421273.1">
    <property type="nucleotide sequence ID" value="XM_033575418.1"/>
</dbReference>
<evidence type="ECO:0000313" key="2">
    <source>
        <dbReference type="EMBL" id="KAA8641911.1"/>
    </source>
</evidence>
<evidence type="ECO:0000313" key="4">
    <source>
        <dbReference type="Proteomes" id="UP000308092"/>
    </source>
</evidence>
<feature type="compositionally biased region" description="Basic and acidic residues" evidence="1">
    <location>
        <begin position="136"/>
        <end position="146"/>
    </location>
</feature>
<dbReference type="Proteomes" id="UP000308092">
    <property type="component" value="Unassembled WGS sequence"/>
</dbReference>
<sequence>MAEKRMVDTADTPIIPPISIGKPRFVGFSGGSRVAKNFINYLEQTILFSTRNGPVASIDGLRNGVGPSSARQEITWTSMMQEKLSQPNAGKGKPRIDQWESSSPSRNDDLCSRGKAQARVIGDTWMTATNSPCGDQQKDLHEDDYRSILPRPSCQKHPPTLQKPDQVPG</sequence>
<dbReference type="EMBL" id="SOSA01000046">
    <property type="protein sequence ID" value="THC98378.1"/>
    <property type="molecule type" value="Genomic_DNA"/>
</dbReference>
<reference evidence="3 4" key="1">
    <citation type="submission" date="2019-03" db="EMBL/GenBank/DDBJ databases">
        <title>The genome sequence of a newly discovered highly antifungal drug resistant Aspergillus species, Aspergillus tanneri NIH 1004.</title>
        <authorList>
            <person name="Mounaud S."/>
            <person name="Singh I."/>
            <person name="Joardar V."/>
            <person name="Pakala S."/>
            <person name="Pakala S."/>
            <person name="Venepally P."/>
            <person name="Hoover J."/>
            <person name="Nierman W."/>
            <person name="Chung J."/>
            <person name="Losada L."/>
        </authorList>
    </citation>
    <scope>NUCLEOTIDE SEQUENCE [LARGE SCALE GENOMIC DNA]</scope>
    <source>
        <strain evidence="3 4">NIH1004</strain>
    </source>
</reference>
<dbReference type="VEuPathDB" id="FungiDB:EYZ11_002159"/>
<keyword evidence="4" id="KW-1185">Reference proteome</keyword>
<comment type="caution">
    <text evidence="3">The sequence shown here is derived from an EMBL/GenBank/DDBJ whole genome shotgun (WGS) entry which is preliminary data.</text>
</comment>